<organism evidence="1 2">
    <name type="scientific">Pseudoalteromonas aurantia 208</name>
    <dbReference type="NCBI Taxonomy" id="1314867"/>
    <lineage>
        <taxon>Bacteria</taxon>
        <taxon>Pseudomonadati</taxon>
        <taxon>Pseudomonadota</taxon>
        <taxon>Gammaproteobacteria</taxon>
        <taxon>Alteromonadales</taxon>
        <taxon>Pseudoalteromonadaceae</taxon>
        <taxon>Pseudoalteromonas</taxon>
    </lineage>
</organism>
<sequence length="139" mass="15148">MEQSQSQQGHDYSHLDSFTKVSDVSVADDITESEEMTSEDVSALACYGVSSAADFVESMIEAPVTIDNDTRELIAEKAAPVVAKYCKGGMPSWMVKWKEEIELGLVLGTAALSVYKQIKAHEKVEQNQSENTEVVANGN</sequence>
<evidence type="ECO:0000313" key="2">
    <source>
        <dbReference type="Proteomes" id="UP000615755"/>
    </source>
</evidence>
<evidence type="ECO:0000313" key="1">
    <source>
        <dbReference type="EMBL" id="MBE0369231.1"/>
    </source>
</evidence>
<name>A0ABR9EE13_9GAMM</name>
<comment type="caution">
    <text evidence="1">The sequence shown here is derived from an EMBL/GenBank/DDBJ whole genome shotgun (WGS) entry which is preliminary data.</text>
</comment>
<keyword evidence="2" id="KW-1185">Reference proteome</keyword>
<gene>
    <name evidence="1" type="ORF">PAUR_a3043</name>
</gene>
<proteinExistence type="predicted"/>
<dbReference type="EMBL" id="AQGV01000012">
    <property type="protein sequence ID" value="MBE0369231.1"/>
    <property type="molecule type" value="Genomic_DNA"/>
</dbReference>
<reference evidence="1 2" key="1">
    <citation type="submission" date="2015-03" db="EMBL/GenBank/DDBJ databases">
        <title>Genome sequence of Pseudoalteromonas aurantia.</title>
        <authorList>
            <person name="Xie B.-B."/>
            <person name="Rong J.-C."/>
            <person name="Qin Q.-L."/>
            <person name="Zhang Y.-Z."/>
        </authorList>
    </citation>
    <scope>NUCLEOTIDE SEQUENCE [LARGE SCALE GENOMIC DNA]</scope>
    <source>
        <strain evidence="1 2">208</strain>
    </source>
</reference>
<protein>
    <submittedName>
        <fullName evidence="1">Uncharacterized protein</fullName>
    </submittedName>
</protein>
<accession>A0ABR9EE13</accession>
<dbReference type="Proteomes" id="UP000615755">
    <property type="component" value="Unassembled WGS sequence"/>
</dbReference>